<protein>
    <submittedName>
        <fullName evidence="2">DNA binding domain-containing protein, excisionase family</fullName>
    </submittedName>
</protein>
<dbReference type="Gene3D" id="1.10.10.10">
    <property type="entry name" value="Winged helix-like DNA-binding domain superfamily/Winged helix DNA-binding domain"/>
    <property type="match status" value="1"/>
</dbReference>
<name>A0A1H4K956_9BACT</name>
<evidence type="ECO:0000259" key="1">
    <source>
        <dbReference type="Pfam" id="PF12728"/>
    </source>
</evidence>
<reference evidence="2 3" key="1">
    <citation type="submission" date="2016-10" db="EMBL/GenBank/DDBJ databases">
        <authorList>
            <person name="de Groot N.N."/>
        </authorList>
    </citation>
    <scope>NUCLEOTIDE SEQUENCE [LARGE SCALE GENOMIC DNA]</scope>
    <source>
        <strain evidence="2 3">AB35.6</strain>
    </source>
</reference>
<proteinExistence type="predicted"/>
<dbReference type="EMBL" id="FNSD01000001">
    <property type="protein sequence ID" value="SEB55089.1"/>
    <property type="molecule type" value="Genomic_DNA"/>
</dbReference>
<dbReference type="InterPro" id="IPR010093">
    <property type="entry name" value="SinI_DNA-bd"/>
</dbReference>
<evidence type="ECO:0000313" key="3">
    <source>
        <dbReference type="Proteomes" id="UP000182409"/>
    </source>
</evidence>
<dbReference type="InterPro" id="IPR009061">
    <property type="entry name" value="DNA-bd_dom_put_sf"/>
</dbReference>
<dbReference type="NCBIfam" id="TIGR01764">
    <property type="entry name" value="excise"/>
    <property type="match status" value="1"/>
</dbReference>
<dbReference type="GO" id="GO:0003677">
    <property type="term" value="F:DNA binding"/>
    <property type="evidence" value="ECO:0007669"/>
    <property type="project" value="InterPro"/>
</dbReference>
<dbReference type="Pfam" id="PF12728">
    <property type="entry name" value="HTH_17"/>
    <property type="match status" value="1"/>
</dbReference>
<evidence type="ECO:0000313" key="2">
    <source>
        <dbReference type="EMBL" id="SEB55089.1"/>
    </source>
</evidence>
<dbReference type="InterPro" id="IPR036388">
    <property type="entry name" value="WH-like_DNA-bd_sf"/>
</dbReference>
<gene>
    <name evidence="2" type="ORF">SAMN05443244_1078</name>
</gene>
<dbReference type="OrthoDB" id="123140at2"/>
<organism evidence="2 3">
    <name type="scientific">Terriglobus roseus</name>
    <dbReference type="NCBI Taxonomy" id="392734"/>
    <lineage>
        <taxon>Bacteria</taxon>
        <taxon>Pseudomonadati</taxon>
        <taxon>Acidobacteriota</taxon>
        <taxon>Terriglobia</taxon>
        <taxon>Terriglobales</taxon>
        <taxon>Acidobacteriaceae</taxon>
        <taxon>Terriglobus</taxon>
    </lineage>
</organism>
<dbReference type="RefSeq" id="WP_074652679.1">
    <property type="nucleotide sequence ID" value="NZ_FNSD01000001.1"/>
</dbReference>
<accession>A0A1H4K956</accession>
<dbReference type="AlphaFoldDB" id="A0A1H4K956"/>
<sequence>MQIQPRDVGPTNQAFEPILNADEASSLLGLHPVTLRRWAREGRVPCHRVGRRLSFRSTELNHWYEHQPSFILDAPFVPPQPKGKGA</sequence>
<feature type="domain" description="Helix-turn-helix" evidence="1">
    <location>
        <begin position="19"/>
        <end position="67"/>
    </location>
</feature>
<dbReference type="SUPFAM" id="SSF46955">
    <property type="entry name" value="Putative DNA-binding domain"/>
    <property type="match status" value="1"/>
</dbReference>
<dbReference type="InterPro" id="IPR041657">
    <property type="entry name" value="HTH_17"/>
</dbReference>
<dbReference type="Proteomes" id="UP000182409">
    <property type="component" value="Unassembled WGS sequence"/>
</dbReference>